<sequence length="59" mass="6864">MDKVKQTEGAFYRSYIKRLLESVLTLINLIYYSLLILLVAILVKVKLDSSTIFKQERQG</sequence>
<accession>A0A494YZ11</accession>
<dbReference type="AlphaFoldDB" id="A0A494YZ11"/>
<gene>
    <name evidence="2" type="ORF">D8M03_11875</name>
</gene>
<feature type="transmembrane region" description="Helical" evidence="1">
    <location>
        <begin position="29"/>
        <end position="47"/>
    </location>
</feature>
<keyword evidence="1" id="KW-0812">Transmembrane</keyword>
<evidence type="ECO:0000313" key="3">
    <source>
        <dbReference type="Proteomes" id="UP000272238"/>
    </source>
</evidence>
<evidence type="ECO:0000313" key="2">
    <source>
        <dbReference type="EMBL" id="RKQ15442.1"/>
    </source>
</evidence>
<proteinExistence type="predicted"/>
<keyword evidence="1" id="KW-1133">Transmembrane helix</keyword>
<organism evidence="2 3">
    <name type="scientific">Ureibacillus endophyticus</name>
    <dbReference type="NCBI Taxonomy" id="1978490"/>
    <lineage>
        <taxon>Bacteria</taxon>
        <taxon>Bacillati</taxon>
        <taxon>Bacillota</taxon>
        <taxon>Bacilli</taxon>
        <taxon>Bacillales</taxon>
        <taxon>Caryophanaceae</taxon>
        <taxon>Ureibacillus</taxon>
    </lineage>
</organism>
<comment type="caution">
    <text evidence="2">The sequence shown here is derived from an EMBL/GenBank/DDBJ whole genome shotgun (WGS) entry which is preliminary data.</text>
</comment>
<name>A0A494YZ11_9BACL</name>
<dbReference type="EMBL" id="RBZN01000030">
    <property type="protein sequence ID" value="RKQ15442.1"/>
    <property type="molecule type" value="Genomic_DNA"/>
</dbReference>
<evidence type="ECO:0000256" key="1">
    <source>
        <dbReference type="SAM" id="Phobius"/>
    </source>
</evidence>
<dbReference type="Proteomes" id="UP000272238">
    <property type="component" value="Unassembled WGS sequence"/>
</dbReference>
<keyword evidence="1" id="KW-0472">Membrane</keyword>
<keyword evidence="3" id="KW-1185">Reference proteome</keyword>
<protein>
    <submittedName>
        <fullName evidence="2">Uncharacterized protein</fullName>
    </submittedName>
</protein>
<reference evidence="2 3" key="1">
    <citation type="journal article" date="2016" name="Antonie Van Leeuwenhoek">
        <title>Lysinibacillus endophyticus sp. nov., an indole-3-acetic acid producing endophytic bacterium isolated from corn root (Zea mays cv. Xinken-5).</title>
        <authorList>
            <person name="Yu J."/>
            <person name="Guan X."/>
            <person name="Liu C."/>
            <person name="Xiang W."/>
            <person name="Yu Z."/>
            <person name="Liu X."/>
            <person name="Wang G."/>
        </authorList>
    </citation>
    <scope>NUCLEOTIDE SEQUENCE [LARGE SCALE GENOMIC DNA]</scope>
    <source>
        <strain evidence="2 3">DSM 100506</strain>
    </source>
</reference>